<dbReference type="Gene3D" id="3.40.50.11210">
    <property type="entry name" value="Rap/Ran-GAP"/>
    <property type="match status" value="1"/>
</dbReference>
<dbReference type="InterPro" id="IPR035974">
    <property type="entry name" value="Rap/Ran-GAP_sf"/>
</dbReference>
<sequence>KGFHALIVSVVQATKQSLTTEKVLIFNFLKKNIVDGSDLKQFFENNYSQIYFIFYENFITLENSLKQKGKCEGIRLFLLWLQALQTNCAEEQILIFACLVPGFPPFMSSRGPCTLDNLISPPNSPDEEITPLLPTVSGEKIAEDQTCYFLQLLLKYMVIQAASLEWKNKENQDTGFKFLFTLFRKYYLPHLFPSFTKLTNLYKPVLDIPDTRPRPVYITATRNNESVYSTKIPYMAARVVFIKWLVTFFLEKKYLTAVQNTKNGGEMLPKIIQVCFKVYLSLLVYANLANDHNALTIKERSHSNSSTLSDRRLSNSSLCSIEEQHRAVYEMVQRILLSTRGYVNFVNEVFRQAFLLPPSDISATRKVVKVYRKWILQEKPVFMEEPDKKEDSQHAVVNLEDSSVQTDGKHVWYQGCILEDEDKNVKAGAQAALQVFLTNSANVFLLEPCIEVPVLLKEQVDACKAVLSIFRRMIMELSMNKKTWEQMLQILLRITEAVMQKPKENQIKDTFKCMNCHLFLFSQTLIVAWIRANLSVYISRELWDELLSVLSALTDWEELINEWANIMDSLTAVLARTVYGVEMTNLPLDKLSEQKEKKQRGKGGILEPQKTAVVGRSFSLSWKSHPEVVEPMRFRSATTSGAPGVEKARNIVRQRATAKRSQSISNCVHLYEALPATKSVPLLLHTVSSLLPGISYTSCSHRLSDSSEFLADDCSIIAGGSLIGWHPDSAAVLWRRILGILGDVNNIQSPKIHAKVFGYLYELWYKLAKIRDNLAISVDNQSTPSPPVLIPPLRIFASWLFKATTLPNEYKEGKLQAYRLICAMMTRRQDVLPNSDFLVHFYFVMHLGLTSEDQDILNTVIKHCPPWFFFLGLPGFTMLIGDFITAAARVLSTDMLECYLINILLKNATEEPNEAARCIAICGLGVWICEELMQCTNHPQVKEAINVIGVTLKFSNKLVAQVACDVLQLLVSYWQKLQKYESSLSRKITEVRQFLFYVFSLLLCLLDWCMALPMKMLLEPVPAGGLEDQHASKAPLLDYIYRVLHCCVNGSSTYTQQSHYVLSLADLSSSDYDPFLPLGNVKSSEPAQCHSSMDLGNLLTVAEEKRRRNLELIPLTARMVMTHLVNHLSHYPLSGGPAILHSLLSENHDNSYVESSELSSEVFRSPNLQLFVFNDSTLISYLQIPAEKTTDTEPAAPPSDVRVIVRDISGKYSWDGRILYGPLEGCLPRQSTANAFVISGNTEHHVISQKDISQVEEGEDALDQLLEKIGNTSPECLLHPQRKLNEPSPPPFGMSYDQENAITEALMRQSAHEKEHIFKCSSDFNMKVARQEEPRPAEPQASFYFCRLLLNDLGMNSWDRRKSFHLLKKNSKLLRELKNLDSRQCRETHKIAVFYIAEGQEDKCSILSNARGSQAYEDFVAGLGWEVDLSTHGGFMGGLQRNGSTGQTAPYYATSTVEIIFHVSTRMPSDSDDSLTKKLRHLGNDEVHIVWSEHTRNYRRGIIPTDFGDVLIVIYPMKNHMFFIEIMKKPEVPFFGPLFDGAIVTSKLLPSLICATCINASRAVKSLIPLYQSFYEERALYLEAIIQNHKEVMTFEDFAAQVFSPSPSYSLGGTGESLHVILLFSTKKHLSSRCTPVFCR</sequence>
<evidence type="ECO:0000256" key="2">
    <source>
        <dbReference type="ARBA" id="ARBA00022553"/>
    </source>
</evidence>
<dbReference type="Proteomes" id="UP000472269">
    <property type="component" value="Unplaced"/>
</dbReference>
<keyword evidence="6" id="KW-1185">Reference proteome</keyword>
<keyword evidence="3" id="KW-0812">Transmembrane</keyword>
<dbReference type="Pfam" id="PF20412">
    <property type="entry name" value="RALGAPB_N"/>
    <property type="match status" value="1"/>
</dbReference>
<dbReference type="GO" id="GO:0005634">
    <property type="term" value="C:nucleus"/>
    <property type="evidence" value="ECO:0007669"/>
    <property type="project" value="InterPro"/>
</dbReference>
<dbReference type="SUPFAM" id="SSF111347">
    <property type="entry name" value="Rap/Ran-GAP"/>
    <property type="match status" value="1"/>
</dbReference>
<protein>
    <submittedName>
        <fullName evidence="5">Ral GTPase activating protein catalytic alpha subunit 2</fullName>
    </submittedName>
</protein>
<evidence type="ECO:0000313" key="6">
    <source>
        <dbReference type="Proteomes" id="UP000472269"/>
    </source>
</evidence>
<dbReference type="Pfam" id="PF02145">
    <property type="entry name" value="Rap_GAP"/>
    <property type="match status" value="1"/>
</dbReference>
<organism evidence="5 6">
    <name type="scientific">Athene cunicularia</name>
    <name type="common">Burrowing owl</name>
    <name type="synonym">Speotyto cunicularia</name>
    <dbReference type="NCBI Taxonomy" id="194338"/>
    <lineage>
        <taxon>Eukaryota</taxon>
        <taxon>Metazoa</taxon>
        <taxon>Chordata</taxon>
        <taxon>Craniata</taxon>
        <taxon>Vertebrata</taxon>
        <taxon>Euteleostomi</taxon>
        <taxon>Archelosauria</taxon>
        <taxon>Archosauria</taxon>
        <taxon>Dinosauria</taxon>
        <taxon>Saurischia</taxon>
        <taxon>Theropoda</taxon>
        <taxon>Coelurosauria</taxon>
        <taxon>Aves</taxon>
        <taxon>Neognathae</taxon>
        <taxon>Neoaves</taxon>
        <taxon>Telluraves</taxon>
        <taxon>Strigiformes</taxon>
        <taxon>Strigidae</taxon>
        <taxon>Athene</taxon>
    </lineage>
</organism>
<name>A0A663MTJ6_ATHCN</name>
<evidence type="ECO:0000259" key="4">
    <source>
        <dbReference type="PROSITE" id="PS50085"/>
    </source>
</evidence>
<reference evidence="5" key="2">
    <citation type="submission" date="2025-09" db="UniProtKB">
        <authorList>
            <consortium name="Ensembl"/>
        </authorList>
    </citation>
    <scope>IDENTIFICATION</scope>
</reference>
<dbReference type="InterPro" id="IPR027107">
    <property type="entry name" value="Tuberin/Ral-act_asu"/>
</dbReference>
<dbReference type="PANTHER" id="PTHR10063">
    <property type="entry name" value="TUBERIN"/>
    <property type="match status" value="1"/>
</dbReference>
<feature type="transmembrane region" description="Helical" evidence="3">
    <location>
        <begin position="867"/>
        <end position="891"/>
    </location>
</feature>
<dbReference type="PROSITE" id="PS50085">
    <property type="entry name" value="RAPGAP"/>
    <property type="match status" value="1"/>
</dbReference>
<keyword evidence="2" id="KW-0597">Phosphoprotein</keyword>
<dbReference type="SUPFAM" id="SSF48371">
    <property type="entry name" value="ARM repeat"/>
    <property type="match status" value="1"/>
</dbReference>
<evidence type="ECO:0000256" key="3">
    <source>
        <dbReference type="SAM" id="Phobius"/>
    </source>
</evidence>
<keyword evidence="1" id="KW-0343">GTPase activation</keyword>
<dbReference type="FunFam" id="3.40.50.11210:FF:000001">
    <property type="entry name" value="Ral GTPase-activating protein subunit alpha-1 isoform 1"/>
    <property type="match status" value="1"/>
</dbReference>
<evidence type="ECO:0000313" key="5">
    <source>
        <dbReference type="Ensembl" id="ENSACUP00000015164.1"/>
    </source>
</evidence>
<feature type="domain" description="Rap-GAP" evidence="4">
    <location>
        <begin position="1377"/>
        <end position="1585"/>
    </location>
</feature>
<gene>
    <name evidence="5" type="primary">RALGAPA2</name>
</gene>
<reference evidence="5" key="1">
    <citation type="submission" date="2025-08" db="UniProtKB">
        <authorList>
            <consortium name="Ensembl"/>
        </authorList>
    </citation>
    <scope>IDENTIFICATION</scope>
</reference>
<dbReference type="GO" id="GO:0051056">
    <property type="term" value="P:regulation of small GTPase mediated signal transduction"/>
    <property type="evidence" value="ECO:0007669"/>
    <property type="project" value="InterPro"/>
</dbReference>
<dbReference type="InterPro" id="IPR046859">
    <property type="entry name" value="RGPA/RALGAPB_N"/>
</dbReference>
<proteinExistence type="predicted"/>
<keyword evidence="3" id="KW-1133">Transmembrane helix</keyword>
<dbReference type="Ensembl" id="ENSACUT00000016187.1">
    <property type="protein sequence ID" value="ENSACUP00000015164.1"/>
    <property type="gene ID" value="ENSACUG00000009760.1"/>
</dbReference>
<dbReference type="GO" id="GO:0005096">
    <property type="term" value="F:GTPase activator activity"/>
    <property type="evidence" value="ECO:0007669"/>
    <property type="project" value="UniProtKB-KW"/>
</dbReference>
<keyword evidence="3" id="KW-0472">Membrane</keyword>
<evidence type="ECO:0000256" key="1">
    <source>
        <dbReference type="ARBA" id="ARBA00022468"/>
    </source>
</evidence>
<accession>A0A663MTJ6</accession>
<dbReference type="InterPro" id="IPR000331">
    <property type="entry name" value="Rap/Ran_GAP_dom"/>
</dbReference>
<dbReference type="InterPro" id="IPR016024">
    <property type="entry name" value="ARM-type_fold"/>
</dbReference>
<feature type="transmembrane region" description="Helical" evidence="3">
    <location>
        <begin position="994"/>
        <end position="1014"/>
    </location>
</feature>
<dbReference type="PANTHER" id="PTHR10063:SF2">
    <property type="entry name" value="RAL GTPASE-ACTIVATING PROTEIN SUBUNIT ALPHA-2"/>
    <property type="match status" value="1"/>
</dbReference>
<dbReference type="GO" id="GO:0005737">
    <property type="term" value="C:cytoplasm"/>
    <property type="evidence" value="ECO:0007669"/>
    <property type="project" value="TreeGrafter"/>
</dbReference>